<accession>A0A6A5XF59</accession>
<evidence type="ECO:0000256" key="1">
    <source>
        <dbReference type="SAM" id="MobiDB-lite"/>
    </source>
</evidence>
<dbReference type="GO" id="GO:0061671">
    <property type="term" value="C:Cbp3p-Cbp6 complex"/>
    <property type="evidence" value="ECO:0007669"/>
    <property type="project" value="InterPro"/>
</dbReference>
<feature type="region of interest" description="Disordered" evidence="1">
    <location>
        <begin position="114"/>
        <end position="149"/>
    </location>
</feature>
<gene>
    <name evidence="2" type="ORF">BU24DRAFT_426856</name>
</gene>
<dbReference type="PANTHER" id="PTHR28250">
    <property type="entry name" value="CYTOCHROME B PRE-MRNA-PROCESSING PROTEIN 6"/>
    <property type="match status" value="1"/>
</dbReference>
<dbReference type="InterPro" id="IPR037653">
    <property type="entry name" value="Cbp6"/>
</dbReference>
<organism evidence="2 3">
    <name type="scientific">Aaosphaeria arxii CBS 175.79</name>
    <dbReference type="NCBI Taxonomy" id="1450172"/>
    <lineage>
        <taxon>Eukaryota</taxon>
        <taxon>Fungi</taxon>
        <taxon>Dikarya</taxon>
        <taxon>Ascomycota</taxon>
        <taxon>Pezizomycotina</taxon>
        <taxon>Dothideomycetes</taxon>
        <taxon>Pleosporomycetidae</taxon>
        <taxon>Pleosporales</taxon>
        <taxon>Pleosporales incertae sedis</taxon>
        <taxon>Aaosphaeria</taxon>
    </lineage>
</organism>
<dbReference type="Pfam" id="PF20180">
    <property type="entry name" value="UQCC2_CBP6"/>
    <property type="match status" value="1"/>
</dbReference>
<dbReference type="PANTHER" id="PTHR28250:SF1">
    <property type="entry name" value="CYTOCHROME B PRE-MRNA-PROCESSING PROTEIN 6"/>
    <property type="match status" value="1"/>
</dbReference>
<reference evidence="2" key="1">
    <citation type="journal article" date="2020" name="Stud. Mycol.">
        <title>101 Dothideomycetes genomes: a test case for predicting lifestyles and emergence of pathogens.</title>
        <authorList>
            <person name="Haridas S."/>
            <person name="Albert R."/>
            <person name="Binder M."/>
            <person name="Bloem J."/>
            <person name="Labutti K."/>
            <person name="Salamov A."/>
            <person name="Andreopoulos B."/>
            <person name="Baker S."/>
            <person name="Barry K."/>
            <person name="Bills G."/>
            <person name="Bluhm B."/>
            <person name="Cannon C."/>
            <person name="Castanera R."/>
            <person name="Culley D."/>
            <person name="Daum C."/>
            <person name="Ezra D."/>
            <person name="Gonzalez J."/>
            <person name="Henrissat B."/>
            <person name="Kuo A."/>
            <person name="Liang C."/>
            <person name="Lipzen A."/>
            <person name="Lutzoni F."/>
            <person name="Magnuson J."/>
            <person name="Mondo S."/>
            <person name="Nolan M."/>
            <person name="Ohm R."/>
            <person name="Pangilinan J."/>
            <person name="Park H.-J."/>
            <person name="Ramirez L."/>
            <person name="Alfaro M."/>
            <person name="Sun H."/>
            <person name="Tritt A."/>
            <person name="Yoshinaga Y."/>
            <person name="Zwiers L.-H."/>
            <person name="Turgeon B."/>
            <person name="Goodwin S."/>
            <person name="Spatafora J."/>
            <person name="Crous P."/>
            <person name="Grigoriev I."/>
        </authorList>
    </citation>
    <scope>NUCLEOTIDE SEQUENCE</scope>
    <source>
        <strain evidence="2">CBS 175.79</strain>
    </source>
</reference>
<dbReference type="RefSeq" id="XP_033380097.1">
    <property type="nucleotide sequence ID" value="XM_033529070.1"/>
</dbReference>
<dbReference type="GeneID" id="54286467"/>
<dbReference type="Proteomes" id="UP000799778">
    <property type="component" value="Unassembled WGS sequence"/>
</dbReference>
<evidence type="ECO:0000313" key="3">
    <source>
        <dbReference type="Proteomes" id="UP000799778"/>
    </source>
</evidence>
<dbReference type="GO" id="GO:0034551">
    <property type="term" value="P:mitochondrial respiratory chain complex III assembly"/>
    <property type="evidence" value="ECO:0007669"/>
    <property type="project" value="TreeGrafter"/>
</dbReference>
<keyword evidence="3" id="KW-1185">Reference proteome</keyword>
<name>A0A6A5XF59_9PLEO</name>
<dbReference type="OrthoDB" id="2107880at2759"/>
<protein>
    <submittedName>
        <fullName evidence="2">Uncharacterized protein</fullName>
    </submittedName>
</protein>
<dbReference type="EMBL" id="ML978074">
    <property type="protein sequence ID" value="KAF2011758.1"/>
    <property type="molecule type" value="Genomic_DNA"/>
</dbReference>
<proteinExistence type="predicted"/>
<feature type="compositionally biased region" description="Low complexity" evidence="1">
    <location>
        <begin position="129"/>
        <end position="149"/>
    </location>
</feature>
<dbReference type="GO" id="GO:0043022">
    <property type="term" value="F:ribosome binding"/>
    <property type="evidence" value="ECO:0007669"/>
    <property type="project" value="InterPro"/>
</dbReference>
<dbReference type="AlphaFoldDB" id="A0A6A5XF59"/>
<evidence type="ECO:0000313" key="2">
    <source>
        <dbReference type="EMBL" id="KAF2011758.1"/>
    </source>
</evidence>
<sequence length="221" mass="25165">MSKHHHHTHYQLRPTYLPTYLTTPYSISNYRHSTYHSHAIHETINRQLISRPHPPSLRALAQTATHDIPFTTSHPTHFNMSGTKQIINHYTRILSLWPKDPLRPAQPFTNAIEHRAVPLGVTPLPKPSPSSKDAPSSSSTQTPPAAAPSTLNADAELANINALYSLLGNRYSNLNKLSPGVLKPTSNPEYYDRLMREIERAPTKSWFQAKVDEWKMKIRWQ</sequence>